<dbReference type="Gene3D" id="3.50.30.10">
    <property type="entry name" value="Phosphohistidine domain"/>
    <property type="match status" value="1"/>
</dbReference>
<dbReference type="GO" id="GO:0008986">
    <property type="term" value="F:pyruvate, water dikinase activity"/>
    <property type="evidence" value="ECO:0007669"/>
    <property type="project" value="UniProtKB-EC"/>
</dbReference>
<evidence type="ECO:0000256" key="5">
    <source>
        <dbReference type="ARBA" id="ARBA00011996"/>
    </source>
</evidence>
<evidence type="ECO:0000256" key="14">
    <source>
        <dbReference type="ARBA" id="ARBA00047700"/>
    </source>
</evidence>
<feature type="domain" description="PEP-utilising enzyme mobile" evidence="16">
    <location>
        <begin position="387"/>
        <end position="458"/>
    </location>
</feature>
<dbReference type="Pfam" id="PF00391">
    <property type="entry name" value="PEP-utilizers"/>
    <property type="match status" value="1"/>
</dbReference>
<protein>
    <recommendedName>
        <fullName evidence="6 15">Phosphoenolpyruvate synthase</fullName>
        <shortName evidence="15">PEP synthase</shortName>
        <ecNumber evidence="5 15">2.7.9.2</ecNumber>
    </recommendedName>
    <alternativeName>
        <fullName evidence="13 15">Pyruvate, water dikinase</fullName>
    </alternativeName>
</protein>
<comment type="cofactor">
    <cofactor evidence="1 15">
        <name>Mg(2+)</name>
        <dbReference type="ChEBI" id="CHEBI:18420"/>
    </cofactor>
</comment>
<name>A0A7C5DEC8_9CHLB</name>
<reference evidence="19" key="1">
    <citation type="journal article" date="2020" name="mSystems">
        <title>Genome- and Community-Level Interaction Insights into Carbon Utilization and Element Cycling Functions of Hydrothermarchaeota in Hydrothermal Sediment.</title>
        <authorList>
            <person name="Zhou Z."/>
            <person name="Liu Y."/>
            <person name="Xu W."/>
            <person name="Pan J."/>
            <person name="Luo Z.H."/>
            <person name="Li M."/>
        </authorList>
    </citation>
    <scope>NUCLEOTIDE SEQUENCE [LARGE SCALE GENOMIC DNA]</scope>
    <source>
        <strain evidence="19">HyVt-633</strain>
    </source>
</reference>
<dbReference type="Gene3D" id="3.20.20.60">
    <property type="entry name" value="Phosphoenolpyruvate-binding domains"/>
    <property type="match status" value="1"/>
</dbReference>
<dbReference type="SUPFAM" id="SSF56059">
    <property type="entry name" value="Glutathione synthetase ATP-binding domain-like"/>
    <property type="match status" value="1"/>
</dbReference>
<evidence type="ECO:0000256" key="3">
    <source>
        <dbReference type="ARBA" id="ARBA00004742"/>
    </source>
</evidence>
<evidence type="ECO:0000256" key="11">
    <source>
        <dbReference type="ARBA" id="ARBA00022840"/>
    </source>
</evidence>
<dbReference type="InterPro" id="IPR008279">
    <property type="entry name" value="PEP-util_enz_mobile_dom"/>
</dbReference>
<dbReference type="GO" id="GO:0005524">
    <property type="term" value="F:ATP binding"/>
    <property type="evidence" value="ECO:0007669"/>
    <property type="project" value="UniProtKB-KW"/>
</dbReference>
<comment type="catalytic activity">
    <reaction evidence="14 15">
        <text>pyruvate + ATP + H2O = phosphoenolpyruvate + AMP + phosphate + 2 H(+)</text>
        <dbReference type="Rhea" id="RHEA:11364"/>
        <dbReference type="ChEBI" id="CHEBI:15361"/>
        <dbReference type="ChEBI" id="CHEBI:15377"/>
        <dbReference type="ChEBI" id="CHEBI:15378"/>
        <dbReference type="ChEBI" id="CHEBI:30616"/>
        <dbReference type="ChEBI" id="CHEBI:43474"/>
        <dbReference type="ChEBI" id="CHEBI:58702"/>
        <dbReference type="ChEBI" id="CHEBI:456215"/>
        <dbReference type="EC" id="2.7.9.2"/>
    </reaction>
</comment>
<dbReference type="PROSITE" id="PS00370">
    <property type="entry name" value="PEP_ENZYMES_PHOS_SITE"/>
    <property type="match status" value="1"/>
</dbReference>
<dbReference type="EC" id="2.7.9.2" evidence="5 15"/>
<dbReference type="GO" id="GO:0046872">
    <property type="term" value="F:metal ion binding"/>
    <property type="evidence" value="ECO:0007669"/>
    <property type="project" value="UniProtKB-KW"/>
</dbReference>
<keyword evidence="10 15" id="KW-0418">Kinase</keyword>
<evidence type="ECO:0000256" key="1">
    <source>
        <dbReference type="ARBA" id="ARBA00001946"/>
    </source>
</evidence>
<dbReference type="InterPro" id="IPR040442">
    <property type="entry name" value="Pyrv_kinase-like_dom_sf"/>
</dbReference>
<evidence type="ECO:0000256" key="6">
    <source>
        <dbReference type="ARBA" id="ARBA00021623"/>
    </source>
</evidence>
<evidence type="ECO:0000256" key="10">
    <source>
        <dbReference type="ARBA" id="ARBA00022777"/>
    </source>
</evidence>
<dbReference type="InterPro" id="IPR013815">
    <property type="entry name" value="ATP_grasp_subdomain_1"/>
</dbReference>
<evidence type="ECO:0000256" key="8">
    <source>
        <dbReference type="ARBA" id="ARBA00022723"/>
    </source>
</evidence>
<evidence type="ECO:0000256" key="13">
    <source>
        <dbReference type="ARBA" id="ARBA00033470"/>
    </source>
</evidence>
<dbReference type="UniPathway" id="UPA00138"/>
<dbReference type="InterPro" id="IPR023151">
    <property type="entry name" value="PEP_util_CS"/>
</dbReference>
<evidence type="ECO:0000256" key="7">
    <source>
        <dbReference type="ARBA" id="ARBA00022679"/>
    </source>
</evidence>
<organism evidence="19">
    <name type="scientific">Chlorobaculum parvum</name>
    <dbReference type="NCBI Taxonomy" id="274539"/>
    <lineage>
        <taxon>Bacteria</taxon>
        <taxon>Pseudomonadati</taxon>
        <taxon>Chlorobiota</taxon>
        <taxon>Chlorobiia</taxon>
        <taxon>Chlorobiales</taxon>
        <taxon>Chlorobiaceae</taxon>
        <taxon>Chlorobaculum</taxon>
    </lineage>
</organism>
<dbReference type="AlphaFoldDB" id="A0A7C5DEC8"/>
<dbReference type="InterPro" id="IPR006319">
    <property type="entry name" value="PEP_synth"/>
</dbReference>
<evidence type="ECO:0000256" key="15">
    <source>
        <dbReference type="PIRNR" id="PIRNR000854"/>
    </source>
</evidence>
<dbReference type="InterPro" id="IPR000121">
    <property type="entry name" value="PEP_util_C"/>
</dbReference>
<dbReference type="PANTHER" id="PTHR43030:SF1">
    <property type="entry name" value="PHOSPHOENOLPYRUVATE SYNTHASE"/>
    <property type="match status" value="1"/>
</dbReference>
<keyword evidence="8 15" id="KW-0479">Metal-binding</keyword>
<dbReference type="Proteomes" id="UP000886058">
    <property type="component" value="Unassembled WGS sequence"/>
</dbReference>
<evidence type="ECO:0000256" key="4">
    <source>
        <dbReference type="ARBA" id="ARBA00007837"/>
    </source>
</evidence>
<gene>
    <name evidence="19" type="ORF">ENL07_06615</name>
</gene>
<keyword evidence="12 15" id="KW-0460">Magnesium</keyword>
<dbReference type="InterPro" id="IPR015813">
    <property type="entry name" value="Pyrv/PenolPyrv_kinase-like_dom"/>
</dbReference>
<evidence type="ECO:0000259" key="17">
    <source>
        <dbReference type="Pfam" id="PF01326"/>
    </source>
</evidence>
<dbReference type="EMBL" id="DRSQ01000136">
    <property type="protein sequence ID" value="HHE32293.1"/>
    <property type="molecule type" value="Genomic_DNA"/>
</dbReference>
<dbReference type="InterPro" id="IPR018274">
    <property type="entry name" value="PEP_util_AS"/>
</dbReference>
<accession>A0A7C5DEC8</accession>
<feature type="domain" description="Pyruvate phosphate dikinase AMP/ATP-binding" evidence="17">
    <location>
        <begin position="21"/>
        <end position="347"/>
    </location>
</feature>
<sequence>MNTKNETILLWYADIKAEDVALVGGKNASLGEMINTMKEQEINVPDGFATTAYAYRLFLAQEGLDTKIRELTDRFRQGKITLESTGKAIRRLMLNTEFPKAIADPVRAAYRELSQRYGVDDVDVAVRSSATAEDLPEASFAGQHESFLNISGEDDLIDACRRCYASLFTDRAIVYREQNGFDHMSIALSAGIQKMVRSDLAGSGVMFSLDTDSGFPDVVVINAAWGLGENVVQGAVNPDEYRVFKPLLANRKLCPIIEKELGSKEEKMVYASGGSKTTKNEKTTREERNAFVLTDSEILRLSNWAVLIEKHYGEPMDMEWARDGQTGALFIVQARPETVQSRKRSTALKSFKLNEKGAVIAKGIAIGEAIAAGKAQVIESPRDIDRFKRGSILITSMTDPDWVPIMKQAAGIITDHGGRTSHAAIVSRELGLPAVVGTGSATDKLRDGMPITLSCAEGEDGIVYDGELDFTETDIDIDSLPKTRTDIMMNIATPAAALRWWRLPAQGIGLARMEFIINNIIKIHPMALLNVENLRDRKARRQIDKLTRNYANKVEYFVDHLSKGIAMIAASQYPHKVLVRMSDFKTNEYANLIGGKEFEPKEENPMLGFRGASRYYNPKYRPAFDLECRAVKKAREEIGFDNIMVMIPFCRTVKEADNVIQVMKSNGLKRGEHGLKLYVMCEIPANVILADEFAQRFDGFSIGSNDLTQLVLGVDRDNDALKEIFDERNKAVETFIEEVIVKAHHHGTTVGICGQAPSDYPEFTAFLVRCGIDSISLNPDSVPKMIDTVASIERSISEHL</sequence>
<keyword evidence="7 15" id="KW-0808">Transferase</keyword>
<dbReference type="Pfam" id="PF01326">
    <property type="entry name" value="PPDK_N"/>
    <property type="match status" value="1"/>
</dbReference>
<keyword evidence="11 15" id="KW-0067">ATP-binding</keyword>
<dbReference type="GO" id="GO:0006094">
    <property type="term" value="P:gluconeogenesis"/>
    <property type="evidence" value="ECO:0007669"/>
    <property type="project" value="UniProtKB-UniPathway"/>
</dbReference>
<comment type="function">
    <text evidence="2 15">Catalyzes the phosphorylation of pyruvate to phosphoenolpyruvate.</text>
</comment>
<evidence type="ECO:0000256" key="12">
    <source>
        <dbReference type="ARBA" id="ARBA00022842"/>
    </source>
</evidence>
<dbReference type="FunFam" id="3.30.1490.20:FF:000010">
    <property type="entry name" value="Phosphoenolpyruvate synthase"/>
    <property type="match status" value="1"/>
</dbReference>
<evidence type="ECO:0000259" key="16">
    <source>
        <dbReference type="Pfam" id="PF00391"/>
    </source>
</evidence>
<evidence type="ECO:0000313" key="19">
    <source>
        <dbReference type="EMBL" id="HHE32293.1"/>
    </source>
</evidence>
<dbReference type="SUPFAM" id="SSF51621">
    <property type="entry name" value="Phosphoenolpyruvate/pyruvate domain"/>
    <property type="match status" value="1"/>
</dbReference>
<evidence type="ECO:0000256" key="2">
    <source>
        <dbReference type="ARBA" id="ARBA00002988"/>
    </source>
</evidence>
<dbReference type="PROSITE" id="PS00742">
    <property type="entry name" value="PEP_ENZYMES_2"/>
    <property type="match status" value="1"/>
</dbReference>
<dbReference type="PIRSF" id="PIRSF000854">
    <property type="entry name" value="PEP_synthase"/>
    <property type="match status" value="1"/>
</dbReference>
<dbReference type="FunFam" id="3.30.470.20:FF:000017">
    <property type="entry name" value="Phosphoenolpyruvate synthase"/>
    <property type="match status" value="1"/>
</dbReference>
<proteinExistence type="inferred from homology"/>
<dbReference type="NCBIfam" id="NF005057">
    <property type="entry name" value="PRK06464.1"/>
    <property type="match status" value="1"/>
</dbReference>
<dbReference type="InterPro" id="IPR002192">
    <property type="entry name" value="PPDK_AMP/ATP-bd"/>
</dbReference>
<dbReference type="Gene3D" id="3.30.470.20">
    <property type="entry name" value="ATP-grasp fold, B domain"/>
    <property type="match status" value="1"/>
</dbReference>
<dbReference type="PANTHER" id="PTHR43030">
    <property type="entry name" value="PHOSPHOENOLPYRUVATE SYNTHASE"/>
    <property type="match status" value="1"/>
</dbReference>
<dbReference type="InterPro" id="IPR036637">
    <property type="entry name" value="Phosphohistidine_dom_sf"/>
</dbReference>
<evidence type="ECO:0000256" key="9">
    <source>
        <dbReference type="ARBA" id="ARBA00022741"/>
    </source>
</evidence>
<feature type="domain" description="PEP-utilising enzyme C-terminal" evidence="18">
    <location>
        <begin position="481"/>
        <end position="793"/>
    </location>
</feature>
<dbReference type="NCBIfam" id="TIGR01418">
    <property type="entry name" value="PEP_synth"/>
    <property type="match status" value="1"/>
</dbReference>
<comment type="pathway">
    <text evidence="3 15">Carbohydrate biosynthesis; gluconeogenesis.</text>
</comment>
<keyword evidence="9 15" id="KW-0547">Nucleotide-binding</keyword>
<evidence type="ECO:0000259" key="18">
    <source>
        <dbReference type="Pfam" id="PF02896"/>
    </source>
</evidence>
<dbReference type="Pfam" id="PF02896">
    <property type="entry name" value="PEP-utilizers_C"/>
    <property type="match status" value="1"/>
</dbReference>
<comment type="caution">
    <text evidence="19">The sequence shown here is derived from an EMBL/GenBank/DDBJ whole genome shotgun (WGS) entry which is preliminary data.</text>
</comment>
<dbReference type="SUPFAM" id="SSF52009">
    <property type="entry name" value="Phosphohistidine domain"/>
    <property type="match status" value="1"/>
</dbReference>
<dbReference type="Gene3D" id="3.30.1490.20">
    <property type="entry name" value="ATP-grasp fold, A domain"/>
    <property type="match status" value="1"/>
</dbReference>
<comment type="similarity">
    <text evidence="4 15">Belongs to the PEP-utilizing enzyme family.</text>
</comment>